<evidence type="ECO:0000256" key="9">
    <source>
        <dbReference type="PIRNR" id="PIRNR004862"/>
    </source>
</evidence>
<proteinExistence type="inferred from homology"/>
<dbReference type="GO" id="GO:0071973">
    <property type="term" value="P:bacterial-type flagellum-dependent cell motility"/>
    <property type="evidence" value="ECO:0007669"/>
    <property type="project" value="InterPro"/>
</dbReference>
<dbReference type="PRINTS" id="PR01009">
    <property type="entry name" value="FLGMRINGFLIF"/>
</dbReference>
<sequence>MSEQANRVNTGVSAFSRFEQLSAQQKMGLGVGIAALIALIVGAWMWGQTPDYRILYSNLSDRDGGAIIESLQQLNIPYKFADGGGALMIPADQVHEARLKLASQGLPKGGTVGFELMENQKFGITQFAEQVNYQRALEGELARSVQSIGAVASARVHLAIPKPSVFIKEQQKPSASVVLTLHGGRLLDSAQVTAIVHLISSSVPDMSAKNVTIVDQDGSLLSSLQDSNGLGLDANQLKYVQQIEQNYIKRIEDILTPLLGANNVHAQVTANIDFARTEQTAETYKPNQNPADSSVRSLQNSETLNGSGLNASGVPGALSNQPPVPATAPIVSAPPGATDPANAPKIDNLHKENTINYEVDRTISHTILPVGMIKRLSVAVVVNNRKATDPKGKVSSKPLTDAEKAQIDNLVKDAVGFDKNRGDSLNIQNAAFNDEKEALSELPWWKQADIIELAKLLAKYLIIAAVMLIVVFKIIKPAFRPLEPFHAETDDEEHVATVDHTPGEGEGEGEIATGAAGTQHANEPGSEHYTPPVEPYEKNLNIARQITQQDPKIVASVIKDWVNGNE</sequence>
<keyword evidence="8 9" id="KW-0975">Bacterial flagellum</keyword>
<comment type="subcellular location">
    <subcellularLocation>
        <location evidence="1 9">Bacterial flagellum basal body</location>
    </subcellularLocation>
    <subcellularLocation>
        <location evidence="2">Cell membrane</location>
        <topology evidence="2">Multi-pass membrane protein</topology>
    </subcellularLocation>
</comment>
<dbReference type="NCBIfam" id="TIGR00206">
    <property type="entry name" value="fliF"/>
    <property type="match status" value="1"/>
</dbReference>
<dbReference type="AlphaFoldDB" id="D9SF02"/>
<dbReference type="GO" id="GO:0009431">
    <property type="term" value="C:bacterial-type flagellum basal body, MS ring"/>
    <property type="evidence" value="ECO:0007669"/>
    <property type="project" value="InterPro"/>
</dbReference>
<evidence type="ECO:0000256" key="11">
    <source>
        <dbReference type="SAM" id="Phobius"/>
    </source>
</evidence>
<dbReference type="eggNOG" id="COG1766">
    <property type="taxonomic scope" value="Bacteria"/>
</dbReference>
<dbReference type="Proteomes" id="UP000001235">
    <property type="component" value="Chromosome"/>
</dbReference>
<comment type="function">
    <text evidence="9">The M ring may be actively involved in energy transduction.</text>
</comment>
<dbReference type="Pfam" id="PF01514">
    <property type="entry name" value="YscJ_FliF"/>
    <property type="match status" value="1"/>
</dbReference>
<keyword evidence="14" id="KW-0966">Cell projection</keyword>
<evidence type="ECO:0000259" key="12">
    <source>
        <dbReference type="Pfam" id="PF01514"/>
    </source>
</evidence>
<dbReference type="OrthoDB" id="8554211at2"/>
<keyword evidence="5 11" id="KW-0812">Transmembrane</keyword>
<dbReference type="HOGENOM" id="CLU_028108_1_0_4"/>
<dbReference type="PIRSF" id="PIRSF004862">
    <property type="entry name" value="FliF"/>
    <property type="match status" value="1"/>
</dbReference>
<name>D9SF02_GALCS</name>
<keyword evidence="14" id="KW-0969">Cilium</keyword>
<dbReference type="RefSeq" id="WP_013293039.1">
    <property type="nucleotide sequence ID" value="NC_014394.1"/>
</dbReference>
<evidence type="ECO:0000313" key="14">
    <source>
        <dbReference type="EMBL" id="ADL55099.1"/>
    </source>
</evidence>
<evidence type="ECO:0000256" key="6">
    <source>
        <dbReference type="ARBA" id="ARBA00022989"/>
    </source>
</evidence>
<feature type="transmembrane region" description="Helical" evidence="11">
    <location>
        <begin position="27"/>
        <end position="47"/>
    </location>
</feature>
<dbReference type="Pfam" id="PF08345">
    <property type="entry name" value="YscJ_FliF_C"/>
    <property type="match status" value="1"/>
</dbReference>
<feature type="domain" description="Flagellar M-ring N-terminal" evidence="12">
    <location>
        <begin position="48"/>
        <end position="222"/>
    </location>
</feature>
<feature type="compositionally biased region" description="Polar residues" evidence="10">
    <location>
        <begin position="282"/>
        <end position="310"/>
    </location>
</feature>
<keyword evidence="7 11" id="KW-0472">Membrane</keyword>
<gene>
    <name evidence="14" type="ordered locus">Galf_1069</name>
</gene>
<feature type="region of interest" description="Disordered" evidence="10">
    <location>
        <begin position="282"/>
        <end position="343"/>
    </location>
</feature>
<evidence type="ECO:0000256" key="10">
    <source>
        <dbReference type="SAM" id="MobiDB-lite"/>
    </source>
</evidence>
<evidence type="ECO:0000256" key="8">
    <source>
        <dbReference type="ARBA" id="ARBA00023143"/>
    </source>
</evidence>
<organism evidence="14 15">
    <name type="scientific">Gallionella capsiferriformans (strain ES-2)</name>
    <name type="common">Gallionella ferruginea capsiferriformans (strain ES-2)</name>
    <dbReference type="NCBI Taxonomy" id="395494"/>
    <lineage>
        <taxon>Bacteria</taxon>
        <taxon>Pseudomonadati</taxon>
        <taxon>Pseudomonadota</taxon>
        <taxon>Betaproteobacteria</taxon>
        <taxon>Nitrosomonadales</taxon>
        <taxon>Gallionellaceae</taxon>
        <taxon>Gallionella</taxon>
    </lineage>
</organism>
<keyword evidence="15" id="KW-1185">Reference proteome</keyword>
<reference evidence="14 15" key="1">
    <citation type="submission" date="2010-08" db="EMBL/GenBank/DDBJ databases">
        <title>Complete sequence of Gallionella capsiferriformans ES-2.</title>
        <authorList>
            <consortium name="US DOE Joint Genome Institute"/>
            <person name="Lucas S."/>
            <person name="Copeland A."/>
            <person name="Lapidus A."/>
            <person name="Cheng J.-F."/>
            <person name="Bruce D."/>
            <person name="Goodwin L."/>
            <person name="Pitluck S."/>
            <person name="Chertkov O."/>
            <person name="Davenport K.W."/>
            <person name="Detter J.C."/>
            <person name="Han C."/>
            <person name="Tapia R."/>
            <person name="Land M."/>
            <person name="Hauser L."/>
            <person name="Chang Y.-J."/>
            <person name="Jeffries C."/>
            <person name="Kyrpides N."/>
            <person name="Ivanova N."/>
            <person name="Mikhailova N."/>
            <person name="Shelobolina E.S."/>
            <person name="Picardal F."/>
            <person name="Roden E."/>
            <person name="Emerson D."/>
            <person name="Woyke T."/>
        </authorList>
    </citation>
    <scope>NUCLEOTIDE SEQUENCE [LARGE SCALE GENOMIC DNA]</scope>
    <source>
        <strain evidence="14 15">ES-2</strain>
    </source>
</reference>
<dbReference type="InterPro" id="IPR045851">
    <property type="entry name" value="AMP-bd_C_sf"/>
</dbReference>
<dbReference type="InterPro" id="IPR013556">
    <property type="entry name" value="Flag_M-ring_C"/>
</dbReference>
<evidence type="ECO:0000313" key="15">
    <source>
        <dbReference type="Proteomes" id="UP000001235"/>
    </source>
</evidence>
<comment type="similarity">
    <text evidence="3 9">Belongs to the FliF family.</text>
</comment>
<dbReference type="EMBL" id="CP002159">
    <property type="protein sequence ID" value="ADL55099.1"/>
    <property type="molecule type" value="Genomic_DNA"/>
</dbReference>
<keyword evidence="4" id="KW-1003">Cell membrane</keyword>
<evidence type="ECO:0000256" key="2">
    <source>
        <dbReference type="ARBA" id="ARBA00004651"/>
    </source>
</evidence>
<dbReference type="PANTHER" id="PTHR30046:SF0">
    <property type="entry name" value="FLAGELLAR M-RING PROTEIN"/>
    <property type="match status" value="1"/>
</dbReference>
<dbReference type="InterPro" id="IPR000067">
    <property type="entry name" value="FlgMring_FliF"/>
</dbReference>
<dbReference type="GO" id="GO:0005886">
    <property type="term" value="C:plasma membrane"/>
    <property type="evidence" value="ECO:0007669"/>
    <property type="project" value="UniProtKB-SubCell"/>
</dbReference>
<dbReference type="PANTHER" id="PTHR30046">
    <property type="entry name" value="FLAGELLAR M-RING PROTEIN"/>
    <property type="match status" value="1"/>
</dbReference>
<feature type="domain" description="Flagellar M-ring C-terminal" evidence="13">
    <location>
        <begin position="255"/>
        <end position="432"/>
    </location>
</feature>
<dbReference type="STRING" id="395494.Galf_1069"/>
<dbReference type="InterPro" id="IPR006182">
    <property type="entry name" value="FliF_N_dom"/>
</dbReference>
<evidence type="ECO:0000256" key="3">
    <source>
        <dbReference type="ARBA" id="ARBA00007971"/>
    </source>
</evidence>
<dbReference type="KEGG" id="gca:Galf_1069"/>
<accession>D9SF02</accession>
<evidence type="ECO:0000256" key="5">
    <source>
        <dbReference type="ARBA" id="ARBA00022692"/>
    </source>
</evidence>
<dbReference type="GO" id="GO:0003774">
    <property type="term" value="F:cytoskeletal motor activity"/>
    <property type="evidence" value="ECO:0007669"/>
    <property type="project" value="InterPro"/>
</dbReference>
<evidence type="ECO:0000256" key="1">
    <source>
        <dbReference type="ARBA" id="ARBA00004117"/>
    </source>
</evidence>
<dbReference type="InterPro" id="IPR043427">
    <property type="entry name" value="YscJ/FliF"/>
</dbReference>
<evidence type="ECO:0000256" key="7">
    <source>
        <dbReference type="ARBA" id="ARBA00023136"/>
    </source>
</evidence>
<keyword evidence="14" id="KW-0282">Flagellum</keyword>
<dbReference type="Gene3D" id="3.30.300.30">
    <property type="match status" value="1"/>
</dbReference>
<protein>
    <recommendedName>
        <fullName evidence="9">Flagellar M-ring protein</fullName>
    </recommendedName>
</protein>
<keyword evidence="6 11" id="KW-1133">Transmembrane helix</keyword>
<evidence type="ECO:0000259" key="13">
    <source>
        <dbReference type="Pfam" id="PF08345"/>
    </source>
</evidence>
<evidence type="ECO:0000256" key="4">
    <source>
        <dbReference type="ARBA" id="ARBA00022475"/>
    </source>
</evidence>